<reference evidence="2 3" key="1">
    <citation type="submission" date="2019-04" db="EMBL/GenBank/DDBJ databases">
        <title>Pedobacter sp. RP-1-16 sp. nov., isolated from Arctic soil.</title>
        <authorList>
            <person name="Dahal R.H."/>
            <person name="Kim D.-U."/>
        </authorList>
    </citation>
    <scope>NUCLEOTIDE SEQUENCE [LARGE SCALE GENOMIC DNA]</scope>
    <source>
        <strain evidence="2 3">RP-1-16</strain>
    </source>
</reference>
<dbReference type="AlphaFoldDB" id="A0A4U1G5X0"/>
<accession>A0A4U1G5X0</accession>
<dbReference type="Pfam" id="PF19638">
    <property type="entry name" value="DUF6141"/>
    <property type="match status" value="1"/>
</dbReference>
<keyword evidence="1" id="KW-0472">Membrane</keyword>
<gene>
    <name evidence="2" type="ORF">FBD94_16165</name>
</gene>
<protein>
    <submittedName>
        <fullName evidence="2">Uncharacterized protein</fullName>
    </submittedName>
</protein>
<dbReference type="EMBL" id="SWDX01000006">
    <property type="protein sequence ID" value="TKC59075.1"/>
    <property type="molecule type" value="Genomic_DNA"/>
</dbReference>
<dbReference type="Proteomes" id="UP000309594">
    <property type="component" value="Unassembled WGS sequence"/>
</dbReference>
<evidence type="ECO:0000256" key="1">
    <source>
        <dbReference type="SAM" id="Phobius"/>
    </source>
</evidence>
<organism evidence="2 3">
    <name type="scientific">Pedobacter hiemivivus</name>
    <dbReference type="NCBI Taxonomy" id="2530454"/>
    <lineage>
        <taxon>Bacteria</taxon>
        <taxon>Pseudomonadati</taxon>
        <taxon>Bacteroidota</taxon>
        <taxon>Sphingobacteriia</taxon>
        <taxon>Sphingobacteriales</taxon>
        <taxon>Sphingobacteriaceae</taxon>
        <taxon>Pedobacter</taxon>
    </lineage>
</organism>
<evidence type="ECO:0000313" key="2">
    <source>
        <dbReference type="EMBL" id="TKC59075.1"/>
    </source>
</evidence>
<feature type="transmembrane region" description="Helical" evidence="1">
    <location>
        <begin position="17"/>
        <end position="40"/>
    </location>
</feature>
<evidence type="ECO:0000313" key="3">
    <source>
        <dbReference type="Proteomes" id="UP000309594"/>
    </source>
</evidence>
<comment type="caution">
    <text evidence="2">The sequence shown here is derived from an EMBL/GenBank/DDBJ whole genome shotgun (WGS) entry which is preliminary data.</text>
</comment>
<sequence>MIQQEVLFTEDQRFRQWWLWLIILGADAVFLFWVCKQIMFKAQIGGYPISDSVWLASGVGIILTNVLLFYARLSTQIKKDGIYLKFFPFQWSYKYYNWDMIDKCYVRTYNPLGEYGGWGVRYSMSGQGMAYNVSGNKGLQLELNNHKKVLIGTNKSTELEEVLTKLK</sequence>
<keyword evidence="1" id="KW-1133">Transmembrane helix</keyword>
<feature type="transmembrane region" description="Helical" evidence="1">
    <location>
        <begin position="52"/>
        <end position="71"/>
    </location>
</feature>
<proteinExistence type="predicted"/>
<keyword evidence="1" id="KW-0812">Transmembrane</keyword>
<dbReference type="InterPro" id="IPR046139">
    <property type="entry name" value="DUF6141"/>
</dbReference>
<name>A0A4U1G5X0_9SPHI</name>
<dbReference type="RefSeq" id="WP_136880958.1">
    <property type="nucleotide sequence ID" value="NZ_SWDX01000006.1"/>
</dbReference>